<keyword evidence="5 8" id="KW-0521">NADP</keyword>
<feature type="binding site" evidence="8">
    <location>
        <position position="242"/>
    </location>
    <ligand>
        <name>NAD(+)</name>
        <dbReference type="ChEBI" id="CHEBI:57540"/>
    </ligand>
</feature>
<dbReference type="GO" id="GO:0006741">
    <property type="term" value="P:NADP+ biosynthetic process"/>
    <property type="evidence" value="ECO:0007669"/>
    <property type="project" value="UniProtKB-UniRule"/>
</dbReference>
<evidence type="ECO:0000256" key="5">
    <source>
        <dbReference type="ARBA" id="ARBA00022857"/>
    </source>
</evidence>
<dbReference type="EC" id="2.7.1.23" evidence="8"/>
<keyword evidence="6 8" id="KW-0520">NAD</keyword>
<evidence type="ECO:0000256" key="3">
    <source>
        <dbReference type="ARBA" id="ARBA00022777"/>
    </source>
</evidence>
<feature type="binding site" evidence="8">
    <location>
        <begin position="68"/>
        <end position="69"/>
    </location>
    <ligand>
        <name>NAD(+)</name>
        <dbReference type="ChEBI" id="CHEBI:57540"/>
    </ligand>
</feature>
<comment type="catalytic activity">
    <reaction evidence="7 8">
        <text>NAD(+) + ATP = ADP + NADP(+) + H(+)</text>
        <dbReference type="Rhea" id="RHEA:18629"/>
        <dbReference type="ChEBI" id="CHEBI:15378"/>
        <dbReference type="ChEBI" id="CHEBI:30616"/>
        <dbReference type="ChEBI" id="CHEBI:57540"/>
        <dbReference type="ChEBI" id="CHEBI:58349"/>
        <dbReference type="ChEBI" id="CHEBI:456216"/>
        <dbReference type="EC" id="2.7.1.23"/>
    </reaction>
</comment>
<evidence type="ECO:0000256" key="7">
    <source>
        <dbReference type="ARBA" id="ARBA00047925"/>
    </source>
</evidence>
<dbReference type="GO" id="GO:0005524">
    <property type="term" value="F:ATP binding"/>
    <property type="evidence" value="ECO:0007669"/>
    <property type="project" value="UniProtKB-KW"/>
</dbReference>
<dbReference type="GO" id="GO:0005737">
    <property type="term" value="C:cytoplasm"/>
    <property type="evidence" value="ECO:0007669"/>
    <property type="project" value="UniProtKB-SubCell"/>
</dbReference>
<feature type="binding site" evidence="8">
    <location>
        <begin position="142"/>
        <end position="143"/>
    </location>
    <ligand>
        <name>NAD(+)</name>
        <dbReference type="ChEBI" id="CHEBI:57540"/>
    </ligand>
</feature>
<gene>
    <name evidence="8 9" type="primary">nadK</name>
    <name evidence="9" type="ORF">H0A61_02449</name>
</gene>
<evidence type="ECO:0000256" key="6">
    <source>
        <dbReference type="ARBA" id="ARBA00023027"/>
    </source>
</evidence>
<evidence type="ECO:0000313" key="10">
    <source>
        <dbReference type="Proteomes" id="UP000662904"/>
    </source>
</evidence>
<dbReference type="AlphaFoldDB" id="A0A8A0RRQ3"/>
<feature type="binding site" evidence="8">
    <location>
        <position position="153"/>
    </location>
    <ligand>
        <name>NAD(+)</name>
        <dbReference type="ChEBI" id="CHEBI:57540"/>
    </ligand>
</feature>
<sequence length="288" mass="32546">MKQIGIFPNFKKVNTAKITTETIKWLKNKGINVYLPRIAVEILGFPQYQNLLERSKEILDMVIVFGGDGTLLRVARELAPKEIPILGVNFGHLGFLTELEIPELFSGLEKIIEGHYRIENRMMLKTSLPKNNLKERQFYALNDIVITKGSFARLIRLETYVGTEYIETYPADGLIISSPTGSTAYSLSAGGPIVNPNLNLLLITPICPHSLHARPLVISEHEEVKVIIRADHQDIMLTLDGQQGLKLQPNEEVIVSKADFNTKLIRLKNRSFYEILREKLAEGGHKEF</sequence>
<dbReference type="InterPro" id="IPR017438">
    <property type="entry name" value="ATP-NAD_kinase_N"/>
</dbReference>
<dbReference type="EMBL" id="CP059066">
    <property type="protein sequence ID" value="QSQ10057.1"/>
    <property type="molecule type" value="Genomic_DNA"/>
</dbReference>
<evidence type="ECO:0000256" key="1">
    <source>
        <dbReference type="ARBA" id="ARBA00022679"/>
    </source>
</evidence>
<evidence type="ECO:0000313" key="9">
    <source>
        <dbReference type="EMBL" id="QSQ10057.1"/>
    </source>
</evidence>
<feature type="active site" description="Proton acceptor" evidence="8">
    <location>
        <position position="68"/>
    </location>
</feature>
<dbReference type="Gene3D" id="2.60.200.30">
    <property type="entry name" value="Probable inorganic polyphosphate/atp-NAD kinase, domain 2"/>
    <property type="match status" value="1"/>
</dbReference>
<keyword evidence="8" id="KW-0963">Cytoplasm</keyword>
<comment type="cofactor">
    <cofactor evidence="8">
        <name>a divalent metal cation</name>
        <dbReference type="ChEBI" id="CHEBI:60240"/>
    </cofactor>
</comment>
<dbReference type="InterPro" id="IPR017437">
    <property type="entry name" value="ATP-NAD_kinase_PpnK-typ_C"/>
</dbReference>
<comment type="subcellular location">
    <subcellularLocation>
        <location evidence="8">Cytoplasm</location>
    </subcellularLocation>
</comment>
<evidence type="ECO:0000256" key="8">
    <source>
        <dbReference type="HAMAP-Rule" id="MF_00361"/>
    </source>
</evidence>
<evidence type="ECO:0000256" key="2">
    <source>
        <dbReference type="ARBA" id="ARBA00022741"/>
    </source>
</evidence>
<feature type="binding site" evidence="8">
    <location>
        <position position="172"/>
    </location>
    <ligand>
        <name>NAD(+)</name>
        <dbReference type="ChEBI" id="CHEBI:57540"/>
    </ligand>
</feature>
<dbReference type="KEGG" id="kme:H0A61_02449"/>
<dbReference type="PANTHER" id="PTHR20275">
    <property type="entry name" value="NAD KINASE"/>
    <property type="match status" value="1"/>
</dbReference>
<proteinExistence type="inferred from homology"/>
<dbReference type="Gene3D" id="3.40.50.10330">
    <property type="entry name" value="Probable inorganic polyphosphate/atp-NAD kinase, domain 1"/>
    <property type="match status" value="1"/>
</dbReference>
<dbReference type="GO" id="GO:0019674">
    <property type="term" value="P:NAD+ metabolic process"/>
    <property type="evidence" value="ECO:0007669"/>
    <property type="project" value="InterPro"/>
</dbReference>
<dbReference type="PANTHER" id="PTHR20275:SF0">
    <property type="entry name" value="NAD KINASE"/>
    <property type="match status" value="1"/>
</dbReference>
<evidence type="ECO:0000256" key="4">
    <source>
        <dbReference type="ARBA" id="ARBA00022840"/>
    </source>
</evidence>
<name>A0A8A0RRQ3_9FIRM</name>
<dbReference type="InterPro" id="IPR016064">
    <property type="entry name" value="NAD/diacylglycerol_kinase_sf"/>
</dbReference>
<dbReference type="FunFam" id="2.60.200.30:FF:000009">
    <property type="entry name" value="Poly(P)/ATP NAD kinase"/>
    <property type="match status" value="1"/>
</dbReference>
<dbReference type="Proteomes" id="UP000662904">
    <property type="component" value="Chromosome"/>
</dbReference>
<keyword evidence="4 8" id="KW-0067">ATP-binding</keyword>
<dbReference type="InterPro" id="IPR002504">
    <property type="entry name" value="NADK"/>
</dbReference>
<dbReference type="RefSeq" id="WP_206707380.1">
    <property type="nucleotide sequence ID" value="NZ_CP059066.1"/>
</dbReference>
<dbReference type="SUPFAM" id="SSF111331">
    <property type="entry name" value="NAD kinase/diacylglycerol kinase-like"/>
    <property type="match status" value="1"/>
</dbReference>
<keyword evidence="2 8" id="KW-0547">Nucleotide-binding</keyword>
<organism evidence="9 10">
    <name type="scientific">Koleobacter methoxysyntrophicus</name>
    <dbReference type="NCBI Taxonomy" id="2751313"/>
    <lineage>
        <taxon>Bacteria</taxon>
        <taxon>Bacillati</taxon>
        <taxon>Bacillota</taxon>
        <taxon>Clostridia</taxon>
        <taxon>Koleobacterales</taxon>
        <taxon>Koleobacteraceae</taxon>
        <taxon>Koleobacter</taxon>
    </lineage>
</organism>
<dbReference type="GO" id="GO:0051287">
    <property type="term" value="F:NAD binding"/>
    <property type="evidence" value="ECO:0007669"/>
    <property type="project" value="UniProtKB-ARBA"/>
</dbReference>
<comment type="similarity">
    <text evidence="8">Belongs to the NAD kinase family.</text>
</comment>
<dbReference type="HAMAP" id="MF_00361">
    <property type="entry name" value="NAD_kinase"/>
    <property type="match status" value="1"/>
</dbReference>
<accession>A0A8A0RRQ3</accession>
<dbReference type="GO" id="GO:0003951">
    <property type="term" value="F:NAD+ kinase activity"/>
    <property type="evidence" value="ECO:0007669"/>
    <property type="project" value="UniProtKB-UniRule"/>
</dbReference>
<keyword evidence="1 8" id="KW-0808">Transferase</keyword>
<comment type="caution">
    <text evidence="8">Lacks conserved residue(s) required for the propagation of feature annotation.</text>
</comment>
<reference evidence="9" key="1">
    <citation type="submission" date="2020-07" db="EMBL/GenBank/DDBJ databases">
        <title>Koleobacter methoxysyntrophicus gen. nov., sp. nov., a novel anaerobic bacterium isolated from deep subsurface oil field and proposal of Koleobacterales ord. nov. in the phylum Firmicutes.</title>
        <authorList>
            <person name="Sakamoto S."/>
            <person name="Tamaki H."/>
        </authorList>
    </citation>
    <scope>NUCLEOTIDE SEQUENCE</scope>
    <source>
        <strain evidence="9">NRmbB1</strain>
    </source>
</reference>
<keyword evidence="3 8" id="KW-0418">Kinase</keyword>
<protein>
    <recommendedName>
        <fullName evidence="8">NAD kinase</fullName>
        <ecNumber evidence="8">2.7.1.23</ecNumber>
    </recommendedName>
    <alternativeName>
        <fullName evidence="8">ATP-dependent NAD kinase</fullName>
    </alternativeName>
</protein>
<feature type="binding site" evidence="8">
    <location>
        <begin position="183"/>
        <end position="188"/>
    </location>
    <ligand>
        <name>NAD(+)</name>
        <dbReference type="ChEBI" id="CHEBI:57540"/>
    </ligand>
</feature>
<dbReference type="GO" id="GO:0046872">
    <property type="term" value="F:metal ion binding"/>
    <property type="evidence" value="ECO:0007669"/>
    <property type="project" value="UniProtKB-UniRule"/>
</dbReference>
<keyword evidence="10" id="KW-1185">Reference proteome</keyword>
<dbReference type="Pfam" id="PF20143">
    <property type="entry name" value="NAD_kinase_C"/>
    <property type="match status" value="1"/>
</dbReference>
<feature type="binding site" evidence="8">
    <location>
        <position position="73"/>
    </location>
    <ligand>
        <name>NAD(+)</name>
        <dbReference type="ChEBI" id="CHEBI:57540"/>
    </ligand>
</feature>
<dbReference type="Pfam" id="PF01513">
    <property type="entry name" value="NAD_kinase"/>
    <property type="match status" value="1"/>
</dbReference>
<comment type="function">
    <text evidence="8">Involved in the regulation of the intracellular balance of NAD and NADP, and is a key enzyme in the biosynthesis of NADP. Catalyzes specifically the phosphorylation on 2'-hydroxyl of the adenosine moiety of NAD to yield NADP.</text>
</comment>